<sequence>MKISNQEFNIKGTFYTIRSAVESDAQNLSEIRVQIDGETQHLDREKGEAFMDVYDFEQLIKADTMNEKNLFLVAVVDSKIVGFSRCEGNSLKRFSHKVEFGVGVLKDYWGYGIGTNLLKAAVVWCDASEVRKITLHVLESNKKAISLYENFDFETEGILINDKIFADGKSGNTVVMGRFK</sequence>
<reference evidence="3 4" key="1">
    <citation type="journal article" date="2012" name="J. Bacteriol.">
        <title>Genome Sequence of the Antarctic Psychrophile Bacterium Planococcus antarcticus DSM 14505.</title>
        <authorList>
            <person name="Margolles A."/>
            <person name="Gueimonde M."/>
            <person name="Sanchez B."/>
        </authorList>
    </citation>
    <scope>NUCLEOTIDE SEQUENCE [LARGE SCALE GENOMIC DNA]</scope>
    <source>
        <strain evidence="3 4">DSM 14505</strain>
    </source>
</reference>
<name>A0A1C7DDM1_9BACL</name>
<gene>
    <name evidence="3" type="ORF">A1A1_12062</name>
    <name evidence="2" type="ORF">BBH88_03950</name>
</gene>
<dbReference type="CDD" id="cd04301">
    <property type="entry name" value="NAT_SF"/>
    <property type="match status" value="1"/>
</dbReference>
<dbReference type="RefSeq" id="WP_006830382.1">
    <property type="nucleotide sequence ID" value="NZ_AJYB01000033.1"/>
</dbReference>
<dbReference type="OrthoDB" id="87299at2"/>
<protein>
    <submittedName>
        <fullName evidence="2">GNAT family N-acetyltransferase</fullName>
    </submittedName>
    <submittedName>
        <fullName evidence="3">GNAT family acetyltransferase</fullName>
    </submittedName>
</protein>
<dbReference type="Pfam" id="PF00583">
    <property type="entry name" value="Acetyltransf_1"/>
    <property type="match status" value="1"/>
</dbReference>
<dbReference type="AlphaFoldDB" id="A0A1C7DDM1"/>
<dbReference type="KEGG" id="pana:BBH88_03950"/>
<dbReference type="Proteomes" id="UP000004725">
    <property type="component" value="Unassembled WGS sequence"/>
</dbReference>
<dbReference type="Gene3D" id="3.40.630.30">
    <property type="match status" value="1"/>
</dbReference>
<reference evidence="5" key="2">
    <citation type="submission" date="2016-07" db="EMBL/GenBank/DDBJ databases">
        <authorList>
            <person name="See-Too W.S."/>
        </authorList>
    </citation>
    <scope>NUCLEOTIDE SEQUENCE [LARGE SCALE GENOMIC DNA]</scope>
    <source>
        <strain evidence="5">DSM 14505</strain>
    </source>
</reference>
<evidence type="ECO:0000313" key="5">
    <source>
        <dbReference type="Proteomes" id="UP000092661"/>
    </source>
</evidence>
<proteinExistence type="predicted"/>
<accession>A0A1C7DDM1</accession>
<feature type="domain" description="N-acetyltransferase" evidence="1">
    <location>
        <begin position="15"/>
        <end position="180"/>
    </location>
</feature>
<dbReference type="InterPro" id="IPR016181">
    <property type="entry name" value="Acyl_CoA_acyltransferase"/>
</dbReference>
<dbReference type="PROSITE" id="PS51186">
    <property type="entry name" value="GNAT"/>
    <property type="match status" value="1"/>
</dbReference>
<reference evidence="2" key="3">
    <citation type="submission" date="2016-10" db="EMBL/GenBank/DDBJ databases">
        <authorList>
            <person name="See-Too W.S."/>
        </authorList>
    </citation>
    <scope>NUCLEOTIDE SEQUENCE</scope>
    <source>
        <strain evidence="2">DSM 14505</strain>
    </source>
</reference>
<dbReference type="eggNOG" id="COG0456">
    <property type="taxonomic scope" value="Bacteria"/>
</dbReference>
<keyword evidence="5" id="KW-1185">Reference proteome</keyword>
<dbReference type="SUPFAM" id="SSF55729">
    <property type="entry name" value="Acyl-CoA N-acyltransferases (Nat)"/>
    <property type="match status" value="1"/>
</dbReference>
<organism evidence="3 4">
    <name type="scientific">Planococcus antarcticus DSM 14505</name>
    <dbReference type="NCBI Taxonomy" id="1185653"/>
    <lineage>
        <taxon>Bacteria</taxon>
        <taxon>Bacillati</taxon>
        <taxon>Bacillota</taxon>
        <taxon>Bacilli</taxon>
        <taxon>Bacillales</taxon>
        <taxon>Caryophanaceae</taxon>
        <taxon>Planococcus</taxon>
    </lineage>
</organism>
<dbReference type="EMBL" id="AJYB01000033">
    <property type="protein sequence ID" value="EIM06297.1"/>
    <property type="molecule type" value="Genomic_DNA"/>
</dbReference>
<evidence type="ECO:0000313" key="3">
    <source>
        <dbReference type="EMBL" id="EIM06297.1"/>
    </source>
</evidence>
<evidence type="ECO:0000313" key="4">
    <source>
        <dbReference type="Proteomes" id="UP000004725"/>
    </source>
</evidence>
<dbReference type="GO" id="GO:0016747">
    <property type="term" value="F:acyltransferase activity, transferring groups other than amino-acyl groups"/>
    <property type="evidence" value="ECO:0007669"/>
    <property type="project" value="InterPro"/>
</dbReference>
<dbReference type="EMBL" id="CP016534">
    <property type="protein sequence ID" value="ANU09517.1"/>
    <property type="molecule type" value="Genomic_DNA"/>
</dbReference>
<dbReference type="PANTHER" id="PTHR43415:SF3">
    <property type="entry name" value="GNAT-FAMILY ACETYLTRANSFERASE"/>
    <property type="match status" value="1"/>
</dbReference>
<dbReference type="Proteomes" id="UP000092661">
    <property type="component" value="Chromosome"/>
</dbReference>
<dbReference type="PANTHER" id="PTHR43415">
    <property type="entry name" value="SPERMIDINE N(1)-ACETYLTRANSFERASE"/>
    <property type="match status" value="1"/>
</dbReference>
<evidence type="ECO:0000313" key="2">
    <source>
        <dbReference type="EMBL" id="ANU09517.1"/>
    </source>
</evidence>
<evidence type="ECO:0000259" key="1">
    <source>
        <dbReference type="PROSITE" id="PS51186"/>
    </source>
</evidence>
<dbReference type="InterPro" id="IPR000182">
    <property type="entry name" value="GNAT_dom"/>
</dbReference>